<dbReference type="InterPro" id="IPR006103">
    <property type="entry name" value="Glyco_hydro_2_cat"/>
</dbReference>
<evidence type="ECO:0000256" key="8">
    <source>
        <dbReference type="ARBA" id="ARBA00023295"/>
    </source>
</evidence>
<dbReference type="InterPro" id="IPR013783">
    <property type="entry name" value="Ig-like_fold"/>
</dbReference>
<dbReference type="SUPFAM" id="SSF51445">
    <property type="entry name" value="(Trans)glycosidases"/>
    <property type="match status" value="1"/>
</dbReference>
<dbReference type="SUPFAM" id="SSF74650">
    <property type="entry name" value="Galactose mutarotase-like"/>
    <property type="match status" value="1"/>
</dbReference>
<comment type="similarity">
    <text evidence="3">Belongs to the glycosyl hydrolase 2 family.</text>
</comment>
<keyword evidence="6 11" id="KW-0378">Hydrolase</keyword>
<comment type="catalytic activity">
    <reaction evidence="1">
        <text>Hydrolysis of terminal non-reducing beta-D-galactose residues in beta-D-galactosides.</text>
        <dbReference type="EC" id="3.2.1.23"/>
    </reaction>
</comment>
<dbReference type="GO" id="GO:0016787">
    <property type="term" value="F:hydrolase activity"/>
    <property type="evidence" value="ECO:0007669"/>
    <property type="project" value="UniProtKB-KW"/>
</dbReference>
<dbReference type="InterPro" id="IPR004199">
    <property type="entry name" value="B-gal_small/dom_5"/>
</dbReference>
<dbReference type="SUPFAM" id="SSF49303">
    <property type="entry name" value="beta-Galactosidase/glucuronidase domain"/>
    <property type="match status" value="2"/>
</dbReference>
<dbReference type="InterPro" id="IPR008979">
    <property type="entry name" value="Galactose-bd-like_sf"/>
</dbReference>
<evidence type="ECO:0000256" key="2">
    <source>
        <dbReference type="ARBA" id="ARBA00001913"/>
    </source>
</evidence>
<evidence type="ECO:0000256" key="7">
    <source>
        <dbReference type="ARBA" id="ARBA00022837"/>
    </source>
</evidence>
<reference evidence="12" key="1">
    <citation type="journal article" date="2019" name="Int. J. Syst. Evol. Microbiol.">
        <title>The Global Catalogue of Microorganisms (GCM) 10K type strain sequencing project: providing services to taxonomists for standard genome sequencing and annotation.</title>
        <authorList>
            <consortium name="The Broad Institute Genomics Platform"/>
            <consortium name="The Broad Institute Genome Sequencing Center for Infectious Disease"/>
            <person name="Wu L."/>
            <person name="Ma J."/>
        </authorList>
    </citation>
    <scope>NUCLEOTIDE SEQUENCE [LARGE SCALE GENOMIC DNA]</scope>
    <source>
        <strain evidence="12">JCM 17630</strain>
    </source>
</reference>
<evidence type="ECO:0000256" key="1">
    <source>
        <dbReference type="ARBA" id="ARBA00001412"/>
    </source>
</evidence>
<dbReference type="SUPFAM" id="SSF49785">
    <property type="entry name" value="Galactose-binding domain-like"/>
    <property type="match status" value="1"/>
</dbReference>
<evidence type="ECO:0000256" key="5">
    <source>
        <dbReference type="ARBA" id="ARBA00012756"/>
    </source>
</evidence>
<dbReference type="PANTHER" id="PTHR46323:SF2">
    <property type="entry name" value="BETA-GALACTOSIDASE"/>
    <property type="match status" value="1"/>
</dbReference>
<dbReference type="Pfam" id="PF02837">
    <property type="entry name" value="Glyco_hydro_2_N"/>
    <property type="match status" value="1"/>
</dbReference>
<dbReference type="InterPro" id="IPR006101">
    <property type="entry name" value="Glyco_hydro_2"/>
</dbReference>
<evidence type="ECO:0000259" key="10">
    <source>
        <dbReference type="SMART" id="SM01038"/>
    </source>
</evidence>
<dbReference type="InterPro" id="IPR036156">
    <property type="entry name" value="Beta-gal/glucu_dom_sf"/>
</dbReference>
<dbReference type="Pfam" id="PF00703">
    <property type="entry name" value="Glyco_hydro_2"/>
    <property type="match status" value="1"/>
</dbReference>
<dbReference type="Pfam" id="PF02929">
    <property type="entry name" value="Bgal_small_N"/>
    <property type="match status" value="1"/>
</dbReference>
<dbReference type="InterPro" id="IPR050347">
    <property type="entry name" value="Bact_Beta-galactosidase"/>
</dbReference>
<dbReference type="InterPro" id="IPR006102">
    <property type="entry name" value="Ig-like_GH2"/>
</dbReference>
<dbReference type="Proteomes" id="UP001501496">
    <property type="component" value="Unassembled WGS sequence"/>
</dbReference>
<dbReference type="Gene3D" id="2.70.98.10">
    <property type="match status" value="1"/>
</dbReference>
<dbReference type="InterPro" id="IPR017853">
    <property type="entry name" value="GH"/>
</dbReference>
<dbReference type="InterPro" id="IPR014718">
    <property type="entry name" value="GH-type_carb-bd"/>
</dbReference>
<dbReference type="Gene3D" id="3.20.20.80">
    <property type="entry name" value="Glycosidases"/>
    <property type="match status" value="1"/>
</dbReference>
<dbReference type="SMART" id="SM01038">
    <property type="entry name" value="Bgal_small_N"/>
    <property type="match status" value="1"/>
</dbReference>
<dbReference type="Gene3D" id="2.60.40.10">
    <property type="entry name" value="Immunoglobulins"/>
    <property type="match status" value="2"/>
</dbReference>
<sequence>MKQQKIIYSLLLITLTIFNLNAQDFWKDKQVYTVGTEPHAATHFVYANEAAALKGNYQESPYYKSLAGNWKFNWAETPKDKPKDFHLSNFNVDDWSTIPVPACWERHGYGAPSHRGLGALVRAEKIKIPGVPDNDNHVGSYRTSFKIPKGWKNRQTLLHFNGVSSAFYLWINGELVGYDEDAMTSSVFDISSFLKEGENTIAVQVYRWTTGSYLESGDTWTFSGIFRDVYLQSRPNVQIKDFFLTSNLDKQYVDAKFNAKIKIHNNSEVVPKNYKVKIDIYDDAGELISESGDKSPKIGWRMGNLGAETILEYNTNIKSPKLWSAEFPNLYTVVITLLDAEGKTVEVTQSPFGFREIEMKNLQVHINGVPIKIKGANRGESHPETGKTLSEASMIQDILLMKQNNFNSVRSSHHPNDPRWYALCDKYGLYVMDEALESPDYFIRGNSLPGSDIGWMGAALDRAVAMVERSKNHPSIIFWSLGNESGYGQNFALMSDYIRRFDPTRLISYDGRETDCWDVKDYFDMNSSMYPFIEDDPEQKHWKLLSFWADPKYNKPYIMIEYAHAQGNALGNFAEYWRVVNSTPSFVGGYIWDWVNQTYNTKMSDGRIRQSHKLDYHKTDTIATNKNFSKLKYEGNECAKGAVFSDRNEKPFMAEIKKAQQYISIYADKNKKHVYHVDNKYYFSNLNHFNGSWQLIKDGEIIKEGNIPAFNTKPNETSEFEVSIPKLKPNAEYVIQFSYKLKKATLWAKAGHEVAKEEIILQEWKPIEHQVSGTVDVLETANKIVISGKNFKISFNKSSGTINSILNNKKELIAQTGTINGPELNVYRSPIENDHKHYTKSWVKASLNDLVEKTISVETSQVDKSKVKIMIIKEFTSNSGSFNHNCIYEINGNGTIKMDNKVTPTGFTDVTALPRIGLKLGLVEGLEDVSWYGRGPQENYPDRKESAHLGIYKSNATNLFTPYIVPQENGARSDTRWMELGFKNSKKSALTVTSNKPFIFSALHYDANDMDNASRPEFMQKRKETILSIDSEMLGLGNASCGPPPLNEYLLPVKNYAFSFTFNLNSK</sequence>
<dbReference type="InterPro" id="IPR006104">
    <property type="entry name" value="Glyco_hydro_2_N"/>
</dbReference>
<comment type="cofactor">
    <cofactor evidence="2">
        <name>Ca(2+)</name>
        <dbReference type="ChEBI" id="CHEBI:29108"/>
    </cofactor>
</comment>
<comment type="subunit">
    <text evidence="4">Monomer.</text>
</comment>
<dbReference type="Pfam" id="PF02836">
    <property type="entry name" value="Glyco_hydro_2_C"/>
    <property type="match status" value="1"/>
</dbReference>
<evidence type="ECO:0000256" key="3">
    <source>
        <dbReference type="ARBA" id="ARBA00007401"/>
    </source>
</evidence>
<dbReference type="InterPro" id="IPR032312">
    <property type="entry name" value="LacZ_4"/>
</dbReference>
<comment type="caution">
    <text evidence="11">The sequence shown here is derived from an EMBL/GenBank/DDBJ whole genome shotgun (WGS) entry which is preliminary data.</text>
</comment>
<keyword evidence="7" id="KW-0106">Calcium</keyword>
<keyword evidence="12" id="KW-1185">Reference proteome</keyword>
<feature type="domain" description="Beta galactosidase small chain/" evidence="10">
    <location>
        <begin position="785"/>
        <end position="1063"/>
    </location>
</feature>
<dbReference type="Pfam" id="PF16353">
    <property type="entry name" value="LacZ_4"/>
    <property type="match status" value="1"/>
</dbReference>
<gene>
    <name evidence="11" type="ORF">GCM10022291_24640</name>
</gene>
<dbReference type="RefSeq" id="WP_344788567.1">
    <property type="nucleotide sequence ID" value="NZ_BAABCA010000005.1"/>
</dbReference>
<evidence type="ECO:0000313" key="11">
    <source>
        <dbReference type="EMBL" id="GAA4237564.1"/>
    </source>
</evidence>
<protein>
    <recommendedName>
        <fullName evidence="5">beta-galactosidase</fullName>
        <ecNumber evidence="5">3.2.1.23</ecNumber>
    </recommendedName>
    <alternativeName>
        <fullName evidence="9">Lactase</fullName>
    </alternativeName>
</protein>
<name>A0ABP8CCE0_9FLAO</name>
<dbReference type="EC" id="3.2.1.23" evidence="5"/>
<accession>A0ABP8CCE0</accession>
<dbReference type="EMBL" id="BAABCA010000005">
    <property type="protein sequence ID" value="GAA4237564.1"/>
    <property type="molecule type" value="Genomic_DNA"/>
</dbReference>
<evidence type="ECO:0000313" key="12">
    <source>
        <dbReference type="Proteomes" id="UP001501496"/>
    </source>
</evidence>
<keyword evidence="8" id="KW-0326">Glycosidase</keyword>
<evidence type="ECO:0000256" key="4">
    <source>
        <dbReference type="ARBA" id="ARBA00011245"/>
    </source>
</evidence>
<dbReference type="PANTHER" id="PTHR46323">
    <property type="entry name" value="BETA-GALACTOSIDASE"/>
    <property type="match status" value="1"/>
</dbReference>
<dbReference type="InterPro" id="IPR011013">
    <property type="entry name" value="Gal_mutarotase_sf_dom"/>
</dbReference>
<proteinExistence type="inferred from homology"/>
<evidence type="ECO:0000256" key="6">
    <source>
        <dbReference type="ARBA" id="ARBA00022801"/>
    </source>
</evidence>
<organism evidence="11 12">
    <name type="scientific">Postechiella marina</name>
    <dbReference type="NCBI Taxonomy" id="943941"/>
    <lineage>
        <taxon>Bacteria</taxon>
        <taxon>Pseudomonadati</taxon>
        <taxon>Bacteroidota</taxon>
        <taxon>Flavobacteriia</taxon>
        <taxon>Flavobacteriales</taxon>
        <taxon>Flavobacteriaceae</taxon>
        <taxon>Postechiella</taxon>
    </lineage>
</organism>
<dbReference type="Gene3D" id="2.60.120.260">
    <property type="entry name" value="Galactose-binding domain-like"/>
    <property type="match status" value="1"/>
</dbReference>
<evidence type="ECO:0000256" key="9">
    <source>
        <dbReference type="ARBA" id="ARBA00032230"/>
    </source>
</evidence>
<dbReference type="PRINTS" id="PR00132">
    <property type="entry name" value="GLHYDRLASE2"/>
</dbReference>